<dbReference type="Pfam" id="PF10183">
    <property type="entry name" value="ESSS"/>
    <property type="match status" value="1"/>
</dbReference>
<evidence type="ECO:0000256" key="8">
    <source>
        <dbReference type="ARBA" id="ARBA00022792"/>
    </source>
</evidence>
<comment type="similarity">
    <text evidence="3">Belongs to the complex I NDUFB11 subunit family.</text>
</comment>
<evidence type="ECO:0000256" key="1">
    <source>
        <dbReference type="ARBA" id="ARBA00003195"/>
    </source>
</evidence>
<evidence type="ECO:0000256" key="9">
    <source>
        <dbReference type="ARBA" id="ARBA00022946"/>
    </source>
</evidence>
<dbReference type="InterPro" id="IPR054722">
    <property type="entry name" value="PolX-like_BBD"/>
</dbReference>
<keyword evidence="8" id="KW-0999">Mitochondrion inner membrane</keyword>
<evidence type="ECO:0000256" key="12">
    <source>
        <dbReference type="ARBA" id="ARBA00023128"/>
    </source>
</evidence>
<keyword evidence="10" id="KW-0249">Electron transport</keyword>
<dbReference type="AlphaFoldDB" id="A0A7R9JS95"/>
<dbReference type="EMBL" id="OE839734">
    <property type="protein sequence ID" value="CAD7588412.1"/>
    <property type="molecule type" value="Genomic_DNA"/>
</dbReference>
<keyword evidence="7" id="KW-0812">Transmembrane</keyword>
<keyword evidence="11" id="KW-1133">Transmembrane helix</keyword>
<evidence type="ECO:0000259" key="17">
    <source>
        <dbReference type="Pfam" id="PF22936"/>
    </source>
</evidence>
<evidence type="ECO:0000256" key="3">
    <source>
        <dbReference type="ARBA" id="ARBA00008915"/>
    </source>
</evidence>
<reference evidence="18" key="1">
    <citation type="submission" date="2020-11" db="EMBL/GenBank/DDBJ databases">
        <authorList>
            <person name="Tran Van P."/>
        </authorList>
    </citation>
    <scope>NUCLEOTIDE SEQUENCE</scope>
</reference>
<keyword evidence="9" id="KW-0809">Transit peptide</keyword>
<dbReference type="InterPro" id="IPR019329">
    <property type="entry name" value="NADH_UbQ_OxRdtase_ESSS_su"/>
</dbReference>
<evidence type="ECO:0000313" key="18">
    <source>
        <dbReference type="EMBL" id="CAD7588412.1"/>
    </source>
</evidence>
<organism evidence="18">
    <name type="scientific">Timema genevievae</name>
    <name type="common">Walking stick</name>
    <dbReference type="NCBI Taxonomy" id="629358"/>
    <lineage>
        <taxon>Eukaryota</taxon>
        <taxon>Metazoa</taxon>
        <taxon>Ecdysozoa</taxon>
        <taxon>Arthropoda</taxon>
        <taxon>Hexapoda</taxon>
        <taxon>Insecta</taxon>
        <taxon>Pterygota</taxon>
        <taxon>Neoptera</taxon>
        <taxon>Polyneoptera</taxon>
        <taxon>Phasmatodea</taxon>
        <taxon>Timematodea</taxon>
        <taxon>Timematoidea</taxon>
        <taxon>Timematidae</taxon>
        <taxon>Timema</taxon>
    </lineage>
</organism>
<dbReference type="PANTHER" id="PTHR13327">
    <property type="entry name" value="NADH-UBIQUINONE OXIDOREDUCTASE ESSS SUBUNIT, MITOCHONDRIAL PRECURSOR"/>
    <property type="match status" value="1"/>
</dbReference>
<comment type="function">
    <text evidence="1">Accessory subunit of the mitochondrial membrane respiratory chain NADH dehydrogenase (Complex I), that is believed not to be involved in catalysis. Complex I functions in the transfer of electrons from NADH to the respiratory chain. The immediate electron acceptor for the enzyme is believed to be ubiquinone.</text>
</comment>
<evidence type="ECO:0000256" key="13">
    <source>
        <dbReference type="ARBA" id="ARBA00023136"/>
    </source>
</evidence>
<evidence type="ECO:0000256" key="5">
    <source>
        <dbReference type="ARBA" id="ARBA00022448"/>
    </source>
</evidence>
<protein>
    <recommendedName>
        <fullName evidence="4">NADH dehydrogenase [ubiquinone] 1 beta subcomplex subunit 11, mitochondrial</fullName>
    </recommendedName>
    <alternativeName>
        <fullName evidence="15">Complex I-ESSS</fullName>
    </alternativeName>
    <alternativeName>
        <fullName evidence="14">NADH-ubiquinone oxidoreductase ESSS subunit</fullName>
    </alternativeName>
</protein>
<keyword evidence="5" id="KW-0813">Transport</keyword>
<accession>A0A7R9JS95</accession>
<name>A0A7R9JS95_TIMGE</name>
<comment type="subcellular location">
    <subcellularLocation>
        <location evidence="2">Mitochondrion inner membrane</location>
        <topology evidence="2">Single-pass membrane protein</topology>
    </subcellularLocation>
</comment>
<evidence type="ECO:0000256" key="11">
    <source>
        <dbReference type="ARBA" id="ARBA00022989"/>
    </source>
</evidence>
<evidence type="ECO:0000256" key="14">
    <source>
        <dbReference type="ARBA" id="ARBA00030753"/>
    </source>
</evidence>
<evidence type="ECO:0000256" key="10">
    <source>
        <dbReference type="ARBA" id="ARBA00022982"/>
    </source>
</evidence>
<evidence type="ECO:0000256" key="4">
    <source>
        <dbReference type="ARBA" id="ARBA00018632"/>
    </source>
</evidence>
<gene>
    <name evidence="18" type="ORF">TGEB3V08_LOCUS2482</name>
</gene>
<sequence>MDSGASAHMTNRRDYFSKCEKTVDNTSVVLGNNQDNLKCHCDVGFSAFFTADFQSQTGTSEPSSQSLQKVLNILNHVRIQVFLFHLLVTILIDEVKSNEVKLSSRERFRDATFNVVVDSLIAELQRRWYAYKELSKSFIFAYVPDFQLRDWAQREAFLELRRREQLGLPPIDRNLIDPEKIILPTDEELGDTEIII</sequence>
<proteinExistence type="inferred from homology"/>
<feature type="domain" description="Retrovirus-related Pol polyprotein from transposon TNT 1-94-like beta-barrel" evidence="17">
    <location>
        <begin position="1"/>
        <end position="34"/>
    </location>
</feature>
<keyword evidence="12" id="KW-0496">Mitochondrion</keyword>
<evidence type="ECO:0000256" key="2">
    <source>
        <dbReference type="ARBA" id="ARBA00004434"/>
    </source>
</evidence>
<evidence type="ECO:0000256" key="6">
    <source>
        <dbReference type="ARBA" id="ARBA00022660"/>
    </source>
</evidence>
<evidence type="ECO:0000256" key="7">
    <source>
        <dbReference type="ARBA" id="ARBA00022692"/>
    </source>
</evidence>
<keyword evidence="6" id="KW-0679">Respiratory chain</keyword>
<dbReference type="PANTHER" id="PTHR13327:SF0">
    <property type="entry name" value="NADH DEHYDROGENASE [UBIQUINONE] 1 BETA SUBCOMPLEX SUBUNIT 11, MITOCHONDRIAL"/>
    <property type="match status" value="1"/>
</dbReference>
<comment type="subunit">
    <text evidence="16">Complex I is composed of 45 different subunits. Interacts with BCAP31.</text>
</comment>
<evidence type="ECO:0000256" key="16">
    <source>
        <dbReference type="ARBA" id="ARBA00046528"/>
    </source>
</evidence>
<dbReference type="Pfam" id="PF22936">
    <property type="entry name" value="Pol_BBD"/>
    <property type="match status" value="1"/>
</dbReference>
<dbReference type="GO" id="GO:0005743">
    <property type="term" value="C:mitochondrial inner membrane"/>
    <property type="evidence" value="ECO:0007669"/>
    <property type="project" value="UniProtKB-SubCell"/>
</dbReference>
<evidence type="ECO:0000256" key="15">
    <source>
        <dbReference type="ARBA" id="ARBA00031387"/>
    </source>
</evidence>
<keyword evidence="13" id="KW-0472">Membrane</keyword>